<reference evidence="3" key="1">
    <citation type="submission" date="2023-07" db="EMBL/GenBank/DDBJ databases">
        <title>30 novel species of actinomycetes from the DSMZ collection.</title>
        <authorList>
            <person name="Nouioui I."/>
        </authorList>
    </citation>
    <scope>NUCLEOTIDE SEQUENCE [LARGE SCALE GENOMIC DNA]</scope>
    <source>
        <strain evidence="3">DSM 44918</strain>
    </source>
</reference>
<protein>
    <submittedName>
        <fullName evidence="2">Uncharacterized protein</fullName>
    </submittedName>
</protein>
<accession>A0ABU2LVE8</accession>
<evidence type="ECO:0000313" key="3">
    <source>
        <dbReference type="Proteomes" id="UP001183420"/>
    </source>
</evidence>
<dbReference type="Proteomes" id="UP001183420">
    <property type="component" value="Unassembled WGS sequence"/>
</dbReference>
<gene>
    <name evidence="2" type="ORF">RNC47_24935</name>
</gene>
<comment type="caution">
    <text evidence="2">The sequence shown here is derived from an EMBL/GenBank/DDBJ whole genome shotgun (WGS) entry which is preliminary data.</text>
</comment>
<keyword evidence="1" id="KW-0472">Membrane</keyword>
<keyword evidence="3" id="KW-1185">Reference proteome</keyword>
<dbReference type="NCBIfam" id="NF047320">
    <property type="entry name" value="morpho_MmpB"/>
    <property type="match status" value="1"/>
</dbReference>
<keyword evidence="1" id="KW-1133">Transmembrane helix</keyword>
<name>A0ABU2LVE8_9ACTN</name>
<evidence type="ECO:0000313" key="2">
    <source>
        <dbReference type="EMBL" id="MDT0321581.1"/>
    </source>
</evidence>
<proteinExistence type="predicted"/>
<dbReference type="Pfam" id="PF26627">
    <property type="entry name" value="MmpB"/>
    <property type="match status" value="1"/>
</dbReference>
<keyword evidence="1" id="KW-0812">Transmembrane</keyword>
<organism evidence="2 3">
    <name type="scientific">Streptomyces millisiae</name>
    <dbReference type="NCBI Taxonomy" id="3075542"/>
    <lineage>
        <taxon>Bacteria</taxon>
        <taxon>Bacillati</taxon>
        <taxon>Actinomycetota</taxon>
        <taxon>Actinomycetes</taxon>
        <taxon>Kitasatosporales</taxon>
        <taxon>Streptomycetaceae</taxon>
        <taxon>Streptomyces</taxon>
    </lineage>
</organism>
<dbReference type="InterPro" id="IPR058070">
    <property type="entry name" value="MmpB-like"/>
</dbReference>
<dbReference type="RefSeq" id="WP_311601809.1">
    <property type="nucleotide sequence ID" value="NZ_JAVREM010000043.1"/>
</dbReference>
<sequence length="44" mass="4784">MLWSDLHQPPGGGDREFAAARAMLRRAGWLIALAAPLALLLISR</sequence>
<feature type="transmembrane region" description="Helical" evidence="1">
    <location>
        <begin position="23"/>
        <end position="42"/>
    </location>
</feature>
<evidence type="ECO:0000256" key="1">
    <source>
        <dbReference type="SAM" id="Phobius"/>
    </source>
</evidence>
<dbReference type="EMBL" id="JAVREM010000043">
    <property type="protein sequence ID" value="MDT0321581.1"/>
    <property type="molecule type" value="Genomic_DNA"/>
</dbReference>